<evidence type="ECO:0000256" key="2">
    <source>
        <dbReference type="SAM" id="Phobius"/>
    </source>
</evidence>
<proteinExistence type="predicted"/>
<feature type="non-terminal residue" evidence="6">
    <location>
        <position position="1"/>
    </location>
</feature>
<dbReference type="Pfam" id="PF23486">
    <property type="entry name" value="Ig_TMEM132_5th"/>
    <property type="match status" value="1"/>
</dbReference>
<dbReference type="PANTHER" id="PTHR13388">
    <property type="entry name" value="DETONATOR, ISOFORM E"/>
    <property type="match status" value="1"/>
</dbReference>
<feature type="compositionally biased region" description="Gly residues" evidence="1">
    <location>
        <begin position="462"/>
        <end position="471"/>
    </location>
</feature>
<name>A0A8S3ZRZ7_9EUPU</name>
<evidence type="ECO:0000313" key="7">
    <source>
        <dbReference type="Proteomes" id="UP000678393"/>
    </source>
</evidence>
<feature type="transmembrane region" description="Helical" evidence="2">
    <location>
        <begin position="350"/>
        <end position="375"/>
    </location>
</feature>
<protein>
    <submittedName>
        <fullName evidence="6">Uncharacterized protein</fullName>
    </submittedName>
</protein>
<dbReference type="Pfam" id="PF23487">
    <property type="entry name" value="Ig_TMEM132_6th"/>
    <property type="match status" value="1"/>
</dbReference>
<comment type="caution">
    <text evidence="6">The sequence shown here is derived from an EMBL/GenBank/DDBJ whole genome shotgun (WGS) entry which is preliminary data.</text>
</comment>
<gene>
    <name evidence="6" type="ORF">CUNI_LOCUS15644</name>
</gene>
<keyword evidence="2" id="KW-0472">Membrane</keyword>
<dbReference type="EMBL" id="CAJHNH020003835">
    <property type="protein sequence ID" value="CAG5130086.1"/>
    <property type="molecule type" value="Genomic_DNA"/>
</dbReference>
<evidence type="ECO:0000259" key="3">
    <source>
        <dbReference type="Pfam" id="PF15706"/>
    </source>
</evidence>
<evidence type="ECO:0000259" key="5">
    <source>
        <dbReference type="Pfam" id="PF23487"/>
    </source>
</evidence>
<dbReference type="Proteomes" id="UP000678393">
    <property type="component" value="Unassembled WGS sequence"/>
</dbReference>
<feature type="compositionally biased region" description="Low complexity" evidence="1">
    <location>
        <begin position="452"/>
        <end position="461"/>
    </location>
</feature>
<feature type="domain" description="Transmembrane protein TMEM132 C-terminal" evidence="3">
    <location>
        <begin position="334"/>
        <end position="406"/>
    </location>
</feature>
<reference evidence="6" key="1">
    <citation type="submission" date="2021-04" db="EMBL/GenBank/DDBJ databases">
        <authorList>
            <consortium name="Molecular Ecology Group"/>
        </authorList>
    </citation>
    <scope>NUCLEOTIDE SEQUENCE</scope>
</reference>
<dbReference type="AlphaFoldDB" id="A0A8S3ZRZ7"/>
<evidence type="ECO:0000259" key="4">
    <source>
        <dbReference type="Pfam" id="PF23486"/>
    </source>
</evidence>
<keyword evidence="7" id="KW-1185">Reference proteome</keyword>
<feature type="domain" description="Transmembrane protein TMEM132 sixth" evidence="5">
    <location>
        <begin position="106"/>
        <end position="222"/>
    </location>
</feature>
<sequence>EKRSVDLGLLTHTNVIVGRGKEPVANQSCSPKYQQSLIDVYARFIINAPGESIEYYRSKKTYVRVTSLIQNRLAVADPAIAKIVISPTGKLLGAKEVRVGSDKVDIERMVVHVISGMALQISEDKNLPGAIMATVHLRDVLVAKQQEAVLDIAVEFKDETMLPLFRVDPAEFELKVTSVNPDVVEVAESISSAPSLPPSIKAVGNGKGEIVRVILRESGVCNRKKPRTLDTEYVHVQVDFTKDMDVYNVIQSDGYYYNRASDRRHGNNNNNHHHQDHFNNKEEYFKHQQNNYHKQQQPHHNHHKPPEDIHGHLDSFTSADGLDESTKEPMSEALAQAVSTKSKQPSPLEIGMYVLVAVFAFAILVFAANCAVFMVRYQRKCSPKSSRVMVGSISQAPDWVWIGRATLERSGAGNAGCNHALMAEEDFNGNQMVVANRSSSDQQRPRSHNGETAGASSTSGVTGSGVTGSGSSGSSSNRNSVISTYKGSECSIRITSNPLMDEDDCGMGYNEAEWDYEAMGMTYEQLMEYFDNLKESSA</sequence>
<keyword evidence="2" id="KW-1133">Transmembrane helix</keyword>
<dbReference type="PANTHER" id="PTHR13388:SF11">
    <property type="entry name" value="DETONATOR, ISOFORM E"/>
    <property type="match status" value="1"/>
</dbReference>
<feature type="region of interest" description="Disordered" evidence="1">
    <location>
        <begin position="290"/>
        <end position="327"/>
    </location>
</feature>
<dbReference type="InterPro" id="IPR031436">
    <property type="entry name" value="TMEM132_C"/>
</dbReference>
<feature type="domain" description="Transmembrane protein TMEM132 fifth" evidence="4">
    <location>
        <begin position="26"/>
        <end position="101"/>
    </location>
</feature>
<evidence type="ECO:0000313" key="6">
    <source>
        <dbReference type="EMBL" id="CAG5130086.1"/>
    </source>
</evidence>
<feature type="compositionally biased region" description="Basic and acidic residues" evidence="1">
    <location>
        <begin position="304"/>
        <end position="313"/>
    </location>
</feature>
<dbReference type="Pfam" id="PF15706">
    <property type="entry name" value="TMEM132_C"/>
    <property type="match status" value="1"/>
</dbReference>
<keyword evidence="2" id="KW-0812">Transmembrane</keyword>
<accession>A0A8S3ZRZ7</accession>
<dbReference type="InterPro" id="IPR026307">
    <property type="entry name" value="TMEM132"/>
</dbReference>
<feature type="region of interest" description="Disordered" evidence="1">
    <location>
        <begin position="436"/>
        <end position="480"/>
    </location>
</feature>
<evidence type="ECO:0000256" key="1">
    <source>
        <dbReference type="SAM" id="MobiDB-lite"/>
    </source>
</evidence>
<dbReference type="OrthoDB" id="10026202at2759"/>
<organism evidence="6 7">
    <name type="scientific">Candidula unifasciata</name>
    <dbReference type="NCBI Taxonomy" id="100452"/>
    <lineage>
        <taxon>Eukaryota</taxon>
        <taxon>Metazoa</taxon>
        <taxon>Spiralia</taxon>
        <taxon>Lophotrochozoa</taxon>
        <taxon>Mollusca</taxon>
        <taxon>Gastropoda</taxon>
        <taxon>Heterobranchia</taxon>
        <taxon>Euthyneura</taxon>
        <taxon>Panpulmonata</taxon>
        <taxon>Eupulmonata</taxon>
        <taxon>Stylommatophora</taxon>
        <taxon>Helicina</taxon>
        <taxon>Helicoidea</taxon>
        <taxon>Geomitridae</taxon>
        <taxon>Candidula</taxon>
    </lineage>
</organism>
<dbReference type="InterPro" id="IPR055424">
    <property type="entry name" value="Ig_TMEM132_6th"/>
</dbReference>
<dbReference type="InterPro" id="IPR055423">
    <property type="entry name" value="Ig_TMEM132_5th"/>
</dbReference>